<dbReference type="KEGG" id="abq:ABAZ39_09640"/>
<accession>A0A060DN27</accession>
<evidence type="ECO:0000313" key="2">
    <source>
        <dbReference type="Proteomes" id="UP000027186"/>
    </source>
</evidence>
<sequence>MRPVGGDPAVLHRITATSAVLLVMLGAVPGCRQAGPEGGIRQPYDGATPYRDVAVPSGRGGDLPAEASSRTTCPNDDIVGGGCLRFLHQQPREFWEQYQREAPALREGFLTCVQLRNEFGDWVRGKRNELRQKDRQWNMETGYLPHPVVEESTHAIEQMASAFSMIEYTQIINAGARPELCRERILFWKVQILNVTEKFPPLQR</sequence>
<proteinExistence type="predicted"/>
<reference evidence="1 2" key="1">
    <citation type="journal article" date="2014" name="Genome Announc.">
        <title>Complete Genome Sequence of the Model Rhizosphere Strain Azospirillum brasilense Az39, Successfully Applied in Agriculture.</title>
        <authorList>
            <person name="Rivera D."/>
            <person name="Revale S."/>
            <person name="Molina R."/>
            <person name="Gualpa J."/>
            <person name="Puente M."/>
            <person name="Maroniche G."/>
            <person name="Paris G."/>
            <person name="Baker D."/>
            <person name="Clavijo B."/>
            <person name="McLay K."/>
            <person name="Spaepen S."/>
            <person name="Perticari A."/>
            <person name="Vazquez M."/>
            <person name="Wisniewski-Dye F."/>
            <person name="Watkins C."/>
            <person name="Martinez-Abarca F."/>
            <person name="Vanderleyden J."/>
            <person name="Cassan F."/>
        </authorList>
    </citation>
    <scope>NUCLEOTIDE SEQUENCE [LARGE SCALE GENOMIC DNA]</scope>
    <source>
        <strain evidence="1 2">Az39</strain>
    </source>
</reference>
<evidence type="ECO:0000313" key="1">
    <source>
        <dbReference type="EMBL" id="AIB12259.1"/>
    </source>
</evidence>
<name>A0A060DN27_9PROT</name>
<protein>
    <submittedName>
        <fullName evidence="1">Uncharacterized protein</fullName>
    </submittedName>
</protein>
<organism evidence="1 2">
    <name type="scientific">Azospirillum argentinense</name>
    <dbReference type="NCBI Taxonomy" id="2970906"/>
    <lineage>
        <taxon>Bacteria</taxon>
        <taxon>Pseudomonadati</taxon>
        <taxon>Pseudomonadota</taxon>
        <taxon>Alphaproteobacteria</taxon>
        <taxon>Rhodospirillales</taxon>
        <taxon>Azospirillaceae</taxon>
        <taxon>Azospirillum</taxon>
    </lineage>
</organism>
<dbReference type="AlphaFoldDB" id="A0A060DN27"/>
<dbReference type="Proteomes" id="UP000027186">
    <property type="component" value="Chromosome"/>
</dbReference>
<gene>
    <name evidence="1" type="ORF">ABAZ39_09640</name>
</gene>
<dbReference type="EMBL" id="CP007793">
    <property type="protein sequence ID" value="AIB12259.1"/>
    <property type="molecule type" value="Genomic_DNA"/>
</dbReference>